<evidence type="ECO:0000313" key="1">
    <source>
        <dbReference type="EMBL" id="KUM51341.1"/>
    </source>
</evidence>
<comment type="caution">
    <text evidence="1">The sequence shown here is derived from an EMBL/GenBank/DDBJ whole genome shotgun (WGS) entry which is preliminary data.</text>
</comment>
<keyword evidence="1" id="KW-0496">Mitochondrion</keyword>
<sequence>MGPISTTYSAACESVGFDRVASAHVSRYGGARRAIFRPCCLGRVAWLGRSLHSHYKKSNELCWVKSFSSRCVPSLLPFPIHRTIRVLPYSVNE</sequence>
<dbReference type="EMBL" id="LKAM01000001">
    <property type="protein sequence ID" value="KUM51341.1"/>
    <property type="molecule type" value="Genomic_DNA"/>
</dbReference>
<protein>
    <submittedName>
        <fullName evidence="1">Uncharacterized protein</fullName>
    </submittedName>
</protein>
<name>A0A101M5A5_PICGL</name>
<gene>
    <name evidence="1" type="ORF">ABT39_MTgene1188</name>
</gene>
<organism evidence="1">
    <name type="scientific">Picea glauca</name>
    <name type="common">White spruce</name>
    <name type="synonym">Pinus glauca</name>
    <dbReference type="NCBI Taxonomy" id="3330"/>
    <lineage>
        <taxon>Eukaryota</taxon>
        <taxon>Viridiplantae</taxon>
        <taxon>Streptophyta</taxon>
        <taxon>Embryophyta</taxon>
        <taxon>Tracheophyta</taxon>
        <taxon>Spermatophyta</taxon>
        <taxon>Pinopsida</taxon>
        <taxon>Pinidae</taxon>
        <taxon>Conifers I</taxon>
        <taxon>Pinales</taxon>
        <taxon>Pinaceae</taxon>
        <taxon>Picea</taxon>
    </lineage>
</organism>
<accession>A0A101M5A5</accession>
<geneLocation type="mitochondrion" evidence="1"/>
<reference evidence="1" key="1">
    <citation type="journal article" date="2015" name="Genome Biol. Evol.">
        <title>Organellar Genomes of White Spruce (Picea glauca): Assembly and Annotation.</title>
        <authorList>
            <person name="Jackman S.D."/>
            <person name="Warren R.L."/>
            <person name="Gibb E.A."/>
            <person name="Vandervalk B.P."/>
            <person name="Mohamadi H."/>
            <person name="Chu J."/>
            <person name="Raymond A."/>
            <person name="Pleasance S."/>
            <person name="Coope R."/>
            <person name="Wildung M.R."/>
            <person name="Ritland C.E."/>
            <person name="Bousquet J."/>
            <person name="Jones S.J."/>
            <person name="Bohlmann J."/>
            <person name="Birol I."/>
        </authorList>
    </citation>
    <scope>NUCLEOTIDE SEQUENCE [LARGE SCALE GENOMIC DNA]</scope>
    <source>
        <tissue evidence="1">Flushing bud</tissue>
    </source>
</reference>
<proteinExistence type="predicted"/>
<dbReference type="AlphaFoldDB" id="A0A101M5A5"/>